<evidence type="ECO:0000256" key="2">
    <source>
        <dbReference type="ARBA" id="ARBA00010489"/>
    </source>
</evidence>
<dbReference type="GO" id="GO:0006281">
    <property type="term" value="P:DNA repair"/>
    <property type="evidence" value="ECO:0007669"/>
    <property type="project" value="Ensembl"/>
</dbReference>
<dbReference type="Pfam" id="PF00929">
    <property type="entry name" value="RNase_T"/>
    <property type="match status" value="1"/>
</dbReference>
<evidence type="ECO:0000313" key="11">
    <source>
        <dbReference type="Proteomes" id="UP000694380"/>
    </source>
</evidence>
<gene>
    <name evidence="10" type="primary">REXO4</name>
</gene>
<keyword evidence="11" id="KW-1185">Reference proteome</keyword>
<evidence type="ECO:0000259" key="9">
    <source>
        <dbReference type="SMART" id="SM00479"/>
    </source>
</evidence>
<dbReference type="InterPro" id="IPR047021">
    <property type="entry name" value="REXO1/3/4-like"/>
</dbReference>
<dbReference type="OMA" id="YIKPTEP"/>
<dbReference type="Ensembl" id="ENSCPBT00000035340.1">
    <property type="protein sequence ID" value="ENSCPBP00000030016.1"/>
    <property type="gene ID" value="ENSCPBG00000021152.1"/>
</dbReference>
<comment type="similarity">
    <text evidence="2">Belongs to the REXO4 family.</text>
</comment>
<dbReference type="GO" id="GO:0003690">
    <property type="term" value="F:double-stranded DNA binding"/>
    <property type="evidence" value="ECO:0007669"/>
    <property type="project" value="Ensembl"/>
</dbReference>
<organism evidence="10 11">
    <name type="scientific">Chrysemys picta bellii</name>
    <name type="common">Western painted turtle</name>
    <name type="synonym">Emys bellii</name>
    <dbReference type="NCBI Taxonomy" id="8478"/>
    <lineage>
        <taxon>Eukaryota</taxon>
        <taxon>Metazoa</taxon>
        <taxon>Chordata</taxon>
        <taxon>Craniata</taxon>
        <taxon>Vertebrata</taxon>
        <taxon>Euteleostomi</taxon>
        <taxon>Archelosauria</taxon>
        <taxon>Testudinata</taxon>
        <taxon>Testudines</taxon>
        <taxon>Cryptodira</taxon>
        <taxon>Durocryptodira</taxon>
        <taxon>Testudinoidea</taxon>
        <taxon>Emydidae</taxon>
        <taxon>Chrysemys</taxon>
    </lineage>
</organism>
<comment type="subcellular location">
    <subcellularLocation>
        <location evidence="1">Nucleus</location>
    </subcellularLocation>
</comment>
<feature type="region of interest" description="Disordered" evidence="8">
    <location>
        <begin position="136"/>
        <end position="193"/>
    </location>
</feature>
<keyword evidence="5" id="KW-0378">Hydrolase</keyword>
<dbReference type="GO" id="GO:0003697">
    <property type="term" value="F:single-stranded DNA binding"/>
    <property type="evidence" value="ECO:0007669"/>
    <property type="project" value="Ensembl"/>
</dbReference>
<dbReference type="SUPFAM" id="SSF53098">
    <property type="entry name" value="Ribonuclease H-like"/>
    <property type="match status" value="1"/>
</dbReference>
<keyword evidence="7" id="KW-0539">Nucleus</keyword>
<evidence type="ECO:0000313" key="10">
    <source>
        <dbReference type="Ensembl" id="ENSCPBP00000030014.1"/>
    </source>
</evidence>
<feature type="region of interest" description="Disordered" evidence="8">
    <location>
        <begin position="1"/>
        <end position="32"/>
    </location>
</feature>
<accession>A0A8C3I8G1</accession>
<feature type="compositionally biased region" description="Basic and acidic residues" evidence="8">
    <location>
        <begin position="166"/>
        <end position="187"/>
    </location>
</feature>
<dbReference type="GO" id="GO:0004519">
    <property type="term" value="F:endonuclease activity"/>
    <property type="evidence" value="ECO:0007669"/>
    <property type="project" value="Ensembl"/>
</dbReference>
<dbReference type="GO" id="GO:0005730">
    <property type="term" value="C:nucleolus"/>
    <property type="evidence" value="ECO:0007669"/>
    <property type="project" value="Ensembl"/>
</dbReference>
<dbReference type="GO" id="GO:0006364">
    <property type="term" value="P:rRNA processing"/>
    <property type="evidence" value="ECO:0007669"/>
    <property type="project" value="InterPro"/>
</dbReference>
<evidence type="ECO:0000256" key="7">
    <source>
        <dbReference type="ARBA" id="ARBA00023242"/>
    </source>
</evidence>
<keyword evidence="6" id="KW-0269">Exonuclease</keyword>
<feature type="compositionally biased region" description="Basic and acidic residues" evidence="8">
    <location>
        <begin position="1"/>
        <end position="10"/>
    </location>
</feature>
<dbReference type="GeneTree" id="ENSGT00940000159607"/>
<dbReference type="SMART" id="SM00479">
    <property type="entry name" value="EXOIII"/>
    <property type="match status" value="1"/>
</dbReference>
<dbReference type="Proteomes" id="UP000694380">
    <property type="component" value="Unplaced"/>
</dbReference>
<dbReference type="Gene3D" id="3.30.420.10">
    <property type="entry name" value="Ribonuclease H-like superfamily/Ribonuclease H"/>
    <property type="match status" value="1"/>
</dbReference>
<dbReference type="PANTHER" id="PTHR12801">
    <property type="entry name" value="RNA EXONUCLEASE REXO1 / RECO3 FAMILY MEMBER-RELATED"/>
    <property type="match status" value="1"/>
</dbReference>
<protein>
    <recommendedName>
        <fullName evidence="3">RNA exonuclease 4</fullName>
    </recommendedName>
</protein>
<dbReference type="AlphaFoldDB" id="A0A8C3I8G1"/>
<keyword evidence="4" id="KW-0540">Nuclease</keyword>
<dbReference type="GO" id="GO:0016607">
    <property type="term" value="C:nuclear speck"/>
    <property type="evidence" value="ECO:0007669"/>
    <property type="project" value="Ensembl"/>
</dbReference>
<dbReference type="InterPro" id="IPR012337">
    <property type="entry name" value="RNaseH-like_sf"/>
</dbReference>
<reference evidence="10" key="1">
    <citation type="submission" date="2025-05" db="UniProtKB">
        <authorList>
            <consortium name="Ensembl"/>
        </authorList>
    </citation>
    <scope>IDENTIFICATION</scope>
</reference>
<feature type="domain" description="Exonuclease" evidence="9">
    <location>
        <begin position="247"/>
        <end position="396"/>
    </location>
</feature>
<dbReference type="InterPro" id="IPR037431">
    <property type="entry name" value="REX4_DEDDh_dom"/>
</dbReference>
<proteinExistence type="inferred from homology"/>
<evidence type="ECO:0000256" key="5">
    <source>
        <dbReference type="ARBA" id="ARBA00022801"/>
    </source>
</evidence>
<dbReference type="Ensembl" id="ENSCPBT00000035338.1">
    <property type="protein sequence ID" value="ENSCPBP00000030014.1"/>
    <property type="gene ID" value="ENSCPBG00000021152.1"/>
</dbReference>
<evidence type="ECO:0000256" key="8">
    <source>
        <dbReference type="SAM" id="MobiDB-lite"/>
    </source>
</evidence>
<evidence type="ECO:0000256" key="1">
    <source>
        <dbReference type="ARBA" id="ARBA00004123"/>
    </source>
</evidence>
<feature type="compositionally biased region" description="Basic and acidic residues" evidence="8">
    <location>
        <begin position="140"/>
        <end position="156"/>
    </location>
</feature>
<dbReference type="FunFam" id="3.30.420.10:FF:000007">
    <property type="entry name" value="Interferon-stimulated exonuclease gene 20"/>
    <property type="match status" value="1"/>
</dbReference>
<name>A0A8C3I8G1_CHRPI</name>
<sequence length="423" mass="47309">MAKIKTRESKASTSIPTAKPENLKKQHRNNKKKVLWKNKVKQIGKKKQKDTKVVGVLPPKAPQEFSSNWKTLQELLKQKATSLDKSLPVSQTYSKKHTIKKGNVKGIPAINGGGNMGKFKSVNRMDSDPAKVCVPLAIPKSERTASDKNSSDGKGNRKEHKKRKNGNVEKEQGDIKHKRRKAEEHTEQPLAEADIWFDGVDPEDIEAAIGPEAAKVARRNMGIEEGKSPLSMEQVLVKEKAFAGLTKAVAMDCEMVGVGPQGEDSILARVSMVNQFGKCIYDKYVKPTEKVTDYRTAVSGIRPKDIKKGAEFKSVQKEVADILRGRILVGHAVHNDLKILFLDHPKKKIRDTQRYKPFRKEVKSGRPSLKLLCEKLLNVKVQTSEHCSVRKPMGKSIYGWINSALGFRLWDPRSITSLSSLYS</sequence>
<dbReference type="CDD" id="cd06144">
    <property type="entry name" value="REX4_like"/>
    <property type="match status" value="1"/>
</dbReference>
<evidence type="ECO:0000256" key="3">
    <source>
        <dbReference type="ARBA" id="ARBA00016937"/>
    </source>
</evidence>
<dbReference type="GO" id="GO:0006308">
    <property type="term" value="P:DNA catabolic process"/>
    <property type="evidence" value="ECO:0007669"/>
    <property type="project" value="Ensembl"/>
</dbReference>
<dbReference type="PANTHER" id="PTHR12801:SF158">
    <property type="entry name" value="RNA EXONUCLEASE 4"/>
    <property type="match status" value="1"/>
</dbReference>
<dbReference type="InterPro" id="IPR013520">
    <property type="entry name" value="Ribonucl_H"/>
</dbReference>
<evidence type="ECO:0000256" key="6">
    <source>
        <dbReference type="ARBA" id="ARBA00022839"/>
    </source>
</evidence>
<evidence type="ECO:0000256" key="4">
    <source>
        <dbReference type="ARBA" id="ARBA00022722"/>
    </source>
</evidence>
<dbReference type="GO" id="GO:0008408">
    <property type="term" value="F:3'-5' exonuclease activity"/>
    <property type="evidence" value="ECO:0007669"/>
    <property type="project" value="Ensembl"/>
</dbReference>
<dbReference type="InterPro" id="IPR036397">
    <property type="entry name" value="RNaseH_sf"/>
</dbReference>